<gene>
    <name evidence="1" type="ORF">AKS96_66</name>
</gene>
<organism evidence="1 2">
    <name type="scientific">Escherichia phage vB_EcoS_AKS96</name>
    <dbReference type="NCBI Taxonomy" id="1416031"/>
    <lineage>
        <taxon>Viruses</taxon>
        <taxon>Duplodnaviria</taxon>
        <taxon>Heunggongvirae</taxon>
        <taxon>Uroviricota</taxon>
        <taxon>Caudoviricetes</taxon>
        <taxon>Drexlerviridae</taxon>
        <taxon>Rogunavirinae</taxon>
        <taxon>Rogunavirus</taxon>
        <taxon>Rogunavirus AKS96</taxon>
    </lineage>
</organism>
<keyword evidence="2" id="KW-1185">Reference proteome</keyword>
<reference evidence="1 2" key="1">
    <citation type="journal article" date="2014" name="PLoS ONE">
        <title>Four Escherichia coli O157:H7 Phages: A New Bacteriophage Genus and Taxonomic Classification of T1-Like Phages.</title>
        <authorList>
            <person name="Niu Y.D."/>
            <person name="McAllister T.A."/>
            <person name="Nash J.H."/>
            <person name="Kropinski A.M."/>
            <person name="Stanford K."/>
        </authorList>
    </citation>
    <scope>NUCLEOTIDE SEQUENCE [LARGE SCALE GENOMIC DNA]</scope>
</reference>
<dbReference type="RefSeq" id="YP_009056121.1">
    <property type="nucleotide sequence ID" value="NC_024789.1"/>
</dbReference>
<name>A0A067YXX1_9CAUD</name>
<sequence>MTIYEHTFSSRGIDMLLHYVDERYAMLMQKTHGGTITRVEICTTI</sequence>
<dbReference type="Proteomes" id="UP000028461">
    <property type="component" value="Segment"/>
</dbReference>
<dbReference type="EMBL" id="KF771239">
    <property type="protein sequence ID" value="AHI60769.1"/>
    <property type="molecule type" value="Genomic_DNA"/>
</dbReference>
<evidence type="ECO:0000313" key="1">
    <source>
        <dbReference type="EMBL" id="AHI60769.1"/>
    </source>
</evidence>
<proteinExistence type="predicted"/>
<accession>A0A067YXX1</accession>
<protein>
    <submittedName>
        <fullName evidence="1">Uncharacterized protein</fullName>
    </submittedName>
</protein>
<evidence type="ECO:0000313" key="2">
    <source>
        <dbReference type="Proteomes" id="UP000028461"/>
    </source>
</evidence>
<dbReference type="KEGG" id="vg:20283925"/>
<dbReference type="GeneID" id="20283925"/>